<dbReference type="EMBL" id="JACHIA010000006">
    <property type="protein sequence ID" value="MBB6070852.1"/>
    <property type="molecule type" value="Genomic_DNA"/>
</dbReference>
<keyword evidence="3" id="KW-1185">Reference proteome</keyword>
<dbReference type="Proteomes" id="UP000582837">
    <property type="component" value="Unassembled WGS sequence"/>
</dbReference>
<protein>
    <recommendedName>
        <fullName evidence="4">DUF4932 domain-containing protein</fullName>
    </recommendedName>
</protein>
<evidence type="ECO:0008006" key="4">
    <source>
        <dbReference type="Google" id="ProtNLM"/>
    </source>
</evidence>
<feature type="signal peptide" evidence="1">
    <location>
        <begin position="1"/>
        <end position="23"/>
    </location>
</feature>
<sequence>MIHRSRATGLLAALALAVAPAAAQPGPNLVVHYTPLANLTYQLDCVSGVRIQCSRENLRALWDREFLRTAQDSARLADWARIRGRYEAEVSPAADEGAVPLPLAGRYEGVYLAERMRVAGFQATSAADYGERIQLLALADDAARLRGLVDYFLPRFDGWWQREAAAAGAPFAMRVSELMRDPRIAGRIAEFARFYGVQFAPGETIDFTLLYRPSLVDEGTSGQQIGARSLVEFVAGEQPEGRMDVVIHELCHYLFSRLPRERLAALEAGFVARAAAGQASAPAAYNLLDESLASTLGNGLVIRAFMTPAAYDSMLAKQGSLYANPLIDGAAKATLRWIEPWLAEGRPIDDPAFAPRYVAALDTAFGARLQTPAAYLNHMVGVVDRFDRSLQRAVRRIFRPSSSYTGESACCDAAALSDYRSKPGLNALIVVLPEHLAALAEQGVISRVQMDEIQTRVRADGGAVYAFRRSSTAFTYIVAAPASDRAEALLRQLAAAPALFEGFLPAQR</sequence>
<accession>A0A841GYM2</accession>
<gene>
    <name evidence="2" type="ORF">HNQ61_002474</name>
</gene>
<reference evidence="2 3" key="1">
    <citation type="submission" date="2020-08" db="EMBL/GenBank/DDBJ databases">
        <title>Genomic Encyclopedia of Type Strains, Phase IV (KMG-IV): sequencing the most valuable type-strain genomes for metagenomic binning, comparative biology and taxonomic classification.</title>
        <authorList>
            <person name="Goeker M."/>
        </authorList>
    </citation>
    <scope>NUCLEOTIDE SEQUENCE [LARGE SCALE GENOMIC DNA]</scope>
    <source>
        <strain evidence="2 3">DSM 29007</strain>
    </source>
</reference>
<organism evidence="2 3">
    <name type="scientific">Longimicrobium terrae</name>
    <dbReference type="NCBI Taxonomy" id="1639882"/>
    <lineage>
        <taxon>Bacteria</taxon>
        <taxon>Pseudomonadati</taxon>
        <taxon>Gemmatimonadota</taxon>
        <taxon>Longimicrobiia</taxon>
        <taxon>Longimicrobiales</taxon>
        <taxon>Longimicrobiaceae</taxon>
        <taxon>Longimicrobium</taxon>
    </lineage>
</organism>
<feature type="chain" id="PRO_5032985713" description="DUF4932 domain-containing protein" evidence="1">
    <location>
        <begin position="24"/>
        <end position="508"/>
    </location>
</feature>
<comment type="caution">
    <text evidence="2">The sequence shown here is derived from an EMBL/GenBank/DDBJ whole genome shotgun (WGS) entry which is preliminary data.</text>
</comment>
<dbReference type="RefSeq" id="WP_170033209.1">
    <property type="nucleotide sequence ID" value="NZ_JABDTL010000001.1"/>
</dbReference>
<evidence type="ECO:0000313" key="2">
    <source>
        <dbReference type="EMBL" id="MBB6070852.1"/>
    </source>
</evidence>
<name>A0A841GYM2_9BACT</name>
<evidence type="ECO:0000313" key="3">
    <source>
        <dbReference type="Proteomes" id="UP000582837"/>
    </source>
</evidence>
<proteinExistence type="predicted"/>
<evidence type="ECO:0000256" key="1">
    <source>
        <dbReference type="SAM" id="SignalP"/>
    </source>
</evidence>
<dbReference type="AlphaFoldDB" id="A0A841GYM2"/>
<keyword evidence="1" id="KW-0732">Signal</keyword>